<dbReference type="InterPro" id="IPR017737">
    <property type="entry name" value="TssE1-like"/>
</dbReference>
<gene>
    <name evidence="3" type="ordered locus">Avin_26640</name>
</gene>
<dbReference type="KEGG" id="avn:Avin_26640"/>
<dbReference type="EMBL" id="CP001157">
    <property type="protein sequence ID" value="ACO78840.1"/>
    <property type="molecule type" value="Genomic_DNA"/>
</dbReference>
<dbReference type="GeneID" id="88185806"/>
<dbReference type="RefSeq" id="WP_012701231.1">
    <property type="nucleotide sequence ID" value="NC_012560.1"/>
</dbReference>
<evidence type="ECO:0000256" key="1">
    <source>
        <dbReference type="SAM" id="MobiDB-lite"/>
    </source>
</evidence>
<dbReference type="STRING" id="322710.Avin_26640"/>
<proteinExistence type="predicted"/>
<evidence type="ECO:0000313" key="3">
    <source>
        <dbReference type="EMBL" id="ACO78840.1"/>
    </source>
</evidence>
<organism evidence="3 4">
    <name type="scientific">Azotobacter vinelandii (strain DJ / ATCC BAA-1303)</name>
    <dbReference type="NCBI Taxonomy" id="322710"/>
    <lineage>
        <taxon>Bacteria</taxon>
        <taxon>Pseudomonadati</taxon>
        <taxon>Pseudomonadota</taxon>
        <taxon>Gammaproteobacteria</taxon>
        <taxon>Pseudomonadales</taxon>
        <taxon>Pseudomonadaceae</taxon>
        <taxon>Azotobacter</taxon>
    </lineage>
</organism>
<feature type="region of interest" description="Disordered" evidence="1">
    <location>
        <begin position="1"/>
        <end position="44"/>
    </location>
</feature>
<name>C1DJS1_AZOVD</name>
<protein>
    <recommendedName>
        <fullName evidence="2">IraD/Gp25-like domain-containing protein</fullName>
    </recommendedName>
</protein>
<feature type="domain" description="IraD/Gp25-like" evidence="2">
    <location>
        <begin position="49"/>
        <end position="154"/>
    </location>
</feature>
<dbReference type="NCBIfam" id="TIGR03357">
    <property type="entry name" value="VI_zyme"/>
    <property type="match status" value="1"/>
</dbReference>
<dbReference type="InterPro" id="IPR053176">
    <property type="entry name" value="T6SS_TssE1-like"/>
</dbReference>
<reference evidence="3 4" key="1">
    <citation type="journal article" date="2009" name="J. Bacteriol.">
        <title>Genome sequence of Azotobacter vinelandii, an obligate aerobe specialized to support diverse anaerobic metabolic processes.</title>
        <authorList>
            <person name="Setubal J.C."/>
            <person name="dos Santos P."/>
            <person name="Goldman B.S."/>
            <person name="Ertesvag H."/>
            <person name="Espin G."/>
            <person name="Rubio L.M."/>
            <person name="Valla S."/>
            <person name="Almeida N.F."/>
            <person name="Balasubramanian D."/>
            <person name="Cromes L."/>
            <person name="Curatti L."/>
            <person name="Du Z."/>
            <person name="Godsy E."/>
            <person name="Goodner B."/>
            <person name="Hellner-Burris K."/>
            <person name="Hernandez J.A."/>
            <person name="Houmiel K."/>
            <person name="Imperial J."/>
            <person name="Kennedy C."/>
            <person name="Larson T.J."/>
            <person name="Latreille P."/>
            <person name="Ligon L.S."/>
            <person name="Lu J."/>
            <person name="Maerk M."/>
            <person name="Miller N.M."/>
            <person name="Norton S."/>
            <person name="O'Carroll I.P."/>
            <person name="Paulsen I."/>
            <person name="Raulfs E.C."/>
            <person name="Roemer R."/>
            <person name="Rosser J."/>
            <person name="Segura D."/>
            <person name="Slater S."/>
            <person name="Stricklin S.L."/>
            <person name="Studholme D.J."/>
            <person name="Sun J."/>
            <person name="Viana C.J."/>
            <person name="Wallin E."/>
            <person name="Wang B."/>
            <person name="Wheeler C."/>
            <person name="Zhu H."/>
            <person name="Dean D.R."/>
            <person name="Dixon R."/>
            <person name="Wood D."/>
        </authorList>
    </citation>
    <scope>NUCLEOTIDE SEQUENCE [LARGE SCALE GENOMIC DNA]</scope>
    <source>
        <strain evidence="4">DJ / ATCC BAA-1303</strain>
    </source>
</reference>
<dbReference type="SUPFAM" id="SSF160719">
    <property type="entry name" value="gpW/gp25-like"/>
    <property type="match status" value="1"/>
</dbReference>
<sequence>MADPLHTPRDRRQARGKRDRLRPALLDRLTDDEPLQRTEPLTPGASTGELRAAVLRDLAWLFNTISMAADLDLAPFGEAQRSVLNYGVLPLAGKRISELDCQELASRLRLAILRFEPRLLPDSVEVLHIDEPDKRLMHHNELVFEIRARLWSAPYPVEFRVRSELDLESGQSLLHDLAID</sequence>
<dbReference type="EnsemblBacteria" id="ACO78840">
    <property type="protein sequence ID" value="ACO78840"/>
    <property type="gene ID" value="Avin_26640"/>
</dbReference>
<dbReference type="HOGENOM" id="CLU_102944_0_0_6"/>
<dbReference type="PANTHER" id="PTHR38595">
    <property type="entry name" value="CYTOPLASMIC PROTEIN-RELATED"/>
    <property type="match status" value="1"/>
</dbReference>
<dbReference type="Pfam" id="PF04965">
    <property type="entry name" value="GPW_gp25"/>
    <property type="match status" value="1"/>
</dbReference>
<dbReference type="eggNOG" id="COG3518">
    <property type="taxonomic scope" value="Bacteria"/>
</dbReference>
<dbReference type="Proteomes" id="UP000002424">
    <property type="component" value="Chromosome"/>
</dbReference>
<dbReference type="OrthoDB" id="119583at2"/>
<dbReference type="PANTHER" id="PTHR38595:SF1">
    <property type="entry name" value="TYPE VI SECRETION SYSTEM COMPONENT TSSE1"/>
    <property type="match status" value="1"/>
</dbReference>
<evidence type="ECO:0000313" key="4">
    <source>
        <dbReference type="Proteomes" id="UP000002424"/>
    </source>
</evidence>
<keyword evidence="4" id="KW-1185">Reference proteome</keyword>
<feature type="compositionally biased region" description="Basic and acidic residues" evidence="1">
    <location>
        <begin position="1"/>
        <end position="13"/>
    </location>
</feature>
<dbReference type="InterPro" id="IPR007048">
    <property type="entry name" value="IraD/Gp25-like"/>
</dbReference>
<evidence type="ECO:0000259" key="2">
    <source>
        <dbReference type="Pfam" id="PF04965"/>
    </source>
</evidence>
<dbReference type="AlphaFoldDB" id="C1DJS1"/>
<accession>C1DJS1</accession>